<proteinExistence type="predicted"/>
<reference evidence="2" key="1">
    <citation type="journal article" date="2023" name="Mol. Phylogenet. Evol.">
        <title>Genome-scale phylogeny and comparative genomics of the fungal order Sordariales.</title>
        <authorList>
            <person name="Hensen N."/>
            <person name="Bonometti L."/>
            <person name="Westerberg I."/>
            <person name="Brannstrom I.O."/>
            <person name="Guillou S."/>
            <person name="Cros-Aarteil S."/>
            <person name="Calhoun S."/>
            <person name="Haridas S."/>
            <person name="Kuo A."/>
            <person name="Mondo S."/>
            <person name="Pangilinan J."/>
            <person name="Riley R."/>
            <person name="LaButti K."/>
            <person name="Andreopoulos B."/>
            <person name="Lipzen A."/>
            <person name="Chen C."/>
            <person name="Yan M."/>
            <person name="Daum C."/>
            <person name="Ng V."/>
            <person name="Clum A."/>
            <person name="Steindorff A."/>
            <person name="Ohm R.A."/>
            <person name="Martin F."/>
            <person name="Silar P."/>
            <person name="Natvig D.O."/>
            <person name="Lalanne C."/>
            <person name="Gautier V."/>
            <person name="Ament-Velasquez S.L."/>
            <person name="Kruys A."/>
            <person name="Hutchinson M.I."/>
            <person name="Powell A.J."/>
            <person name="Barry K."/>
            <person name="Miller A.N."/>
            <person name="Grigoriev I.V."/>
            <person name="Debuchy R."/>
            <person name="Gladieux P."/>
            <person name="Hiltunen Thoren M."/>
            <person name="Johannesson H."/>
        </authorList>
    </citation>
    <scope>NUCLEOTIDE SEQUENCE</scope>
    <source>
        <strain evidence="2">CBS 314.62</strain>
    </source>
</reference>
<dbReference type="InterPro" id="IPR052158">
    <property type="entry name" value="INH-QAR"/>
</dbReference>
<reference evidence="2" key="2">
    <citation type="submission" date="2023-06" db="EMBL/GenBank/DDBJ databases">
        <authorList>
            <consortium name="Lawrence Berkeley National Laboratory"/>
            <person name="Haridas S."/>
            <person name="Hensen N."/>
            <person name="Bonometti L."/>
            <person name="Westerberg I."/>
            <person name="Brannstrom I.O."/>
            <person name="Guillou S."/>
            <person name="Cros-Aarteil S."/>
            <person name="Calhoun S."/>
            <person name="Kuo A."/>
            <person name="Mondo S."/>
            <person name="Pangilinan J."/>
            <person name="Riley R."/>
            <person name="Labutti K."/>
            <person name="Andreopoulos B."/>
            <person name="Lipzen A."/>
            <person name="Chen C."/>
            <person name="Yanf M."/>
            <person name="Daum C."/>
            <person name="Ng V."/>
            <person name="Clum A."/>
            <person name="Steindorff A."/>
            <person name="Ohm R."/>
            <person name="Martin F."/>
            <person name="Silar P."/>
            <person name="Natvig D."/>
            <person name="Lalanne C."/>
            <person name="Gautier V."/>
            <person name="Ament-Velasquez S.L."/>
            <person name="Kruys A."/>
            <person name="Hutchinson M.I."/>
            <person name="Powell A.J."/>
            <person name="Barry K."/>
            <person name="Miller A.N."/>
            <person name="Grigoriev I.V."/>
            <person name="Debuchy R."/>
            <person name="Gladieux P."/>
            <person name="Thoren M.H."/>
            <person name="Johannesson H."/>
        </authorList>
    </citation>
    <scope>NUCLEOTIDE SEQUENCE</scope>
    <source>
        <strain evidence="2">CBS 314.62</strain>
    </source>
</reference>
<dbReference type="InterPro" id="IPR029062">
    <property type="entry name" value="Class_I_gatase-like"/>
</dbReference>
<dbReference type="Gene3D" id="3.40.50.880">
    <property type="match status" value="1"/>
</dbReference>
<evidence type="ECO:0000259" key="1">
    <source>
        <dbReference type="Pfam" id="PF01965"/>
    </source>
</evidence>
<evidence type="ECO:0000313" key="2">
    <source>
        <dbReference type="EMBL" id="KAK3693345.1"/>
    </source>
</evidence>
<protein>
    <submittedName>
        <fullName evidence="2">Class I glutamine amidotransferase-like protein</fullName>
    </submittedName>
</protein>
<name>A0AAE0XHI9_9PEZI</name>
<gene>
    <name evidence="2" type="ORF">B0T22DRAFT_505003</name>
</gene>
<dbReference type="InterPro" id="IPR002818">
    <property type="entry name" value="DJ-1/PfpI"/>
</dbReference>
<organism evidence="2 3">
    <name type="scientific">Podospora appendiculata</name>
    <dbReference type="NCBI Taxonomy" id="314037"/>
    <lineage>
        <taxon>Eukaryota</taxon>
        <taxon>Fungi</taxon>
        <taxon>Dikarya</taxon>
        <taxon>Ascomycota</taxon>
        <taxon>Pezizomycotina</taxon>
        <taxon>Sordariomycetes</taxon>
        <taxon>Sordariomycetidae</taxon>
        <taxon>Sordariales</taxon>
        <taxon>Podosporaceae</taxon>
        <taxon>Podospora</taxon>
    </lineage>
</organism>
<keyword evidence="3" id="KW-1185">Reference proteome</keyword>
<keyword evidence="2" id="KW-0315">Glutamine amidotransferase</keyword>
<dbReference type="Pfam" id="PF01965">
    <property type="entry name" value="DJ-1_PfpI"/>
    <property type="match status" value="1"/>
</dbReference>
<dbReference type="AlphaFoldDB" id="A0AAE0XHI9"/>
<dbReference type="SUPFAM" id="SSF52317">
    <property type="entry name" value="Class I glutamine amidotransferase-like"/>
    <property type="match status" value="1"/>
</dbReference>
<evidence type="ECO:0000313" key="3">
    <source>
        <dbReference type="Proteomes" id="UP001270362"/>
    </source>
</evidence>
<accession>A0AAE0XHI9</accession>
<sequence length="229" mass="25327">MPAQSKVLRIGVMLEDVQLSDIVAVDIFGNLSREYMDLVKTLLPSSAQYDSHALDMEFLYLATTCGTPAKMTPGITYNPTVTYDACPRDLDMVIVGGPVLTHRPPQADRFMREAWSRTPVWLTTCIGSMWLASTGLLEGRKVTTNKEVLGLAREMYPGVEWVTQRWVVEEKPFDGPGGKGELWTAGGAGAGIDMFANYCLEKYDPGFVKTLALEPLEFNPEGTNGQFYD</sequence>
<comment type="caution">
    <text evidence="2">The sequence shown here is derived from an EMBL/GenBank/DDBJ whole genome shotgun (WGS) entry which is preliminary data.</text>
</comment>
<dbReference type="PANTHER" id="PTHR43130:SF7">
    <property type="entry name" value="DJ-1_PFPI DOMAIN-CONTAINING PROTEIN"/>
    <property type="match status" value="1"/>
</dbReference>
<feature type="domain" description="DJ-1/PfpI" evidence="1">
    <location>
        <begin position="63"/>
        <end position="171"/>
    </location>
</feature>
<dbReference type="PANTHER" id="PTHR43130">
    <property type="entry name" value="ARAC-FAMILY TRANSCRIPTIONAL REGULATOR"/>
    <property type="match status" value="1"/>
</dbReference>
<dbReference type="EMBL" id="JAULSO010000001">
    <property type="protein sequence ID" value="KAK3693345.1"/>
    <property type="molecule type" value="Genomic_DNA"/>
</dbReference>
<dbReference type="Proteomes" id="UP001270362">
    <property type="component" value="Unassembled WGS sequence"/>
</dbReference>